<dbReference type="EMBL" id="NNAY01000547">
    <property type="protein sequence ID" value="OXU27751.1"/>
    <property type="molecule type" value="Genomic_DNA"/>
</dbReference>
<reference evidence="1 2" key="1">
    <citation type="journal article" date="2017" name="Curr. Biol.">
        <title>The Evolution of Venom by Co-option of Single-Copy Genes.</title>
        <authorList>
            <person name="Martinson E.O."/>
            <person name="Mrinalini"/>
            <person name="Kelkar Y.D."/>
            <person name="Chang C.H."/>
            <person name="Werren J.H."/>
        </authorList>
    </citation>
    <scope>NUCLEOTIDE SEQUENCE [LARGE SCALE GENOMIC DNA]</scope>
    <source>
        <strain evidence="1 2">Alberta</strain>
        <tissue evidence="1">Whole body</tissue>
    </source>
</reference>
<gene>
    <name evidence="1" type="ORF">TSAR_008241</name>
</gene>
<proteinExistence type="predicted"/>
<name>A0A232FA75_9HYME</name>
<sequence length="119" mass="13589">MAIDCKKAQRKLSSTKIIEAKPRSVVTGSQFVKKNNIIHIRIQEGLLLPNGMIDPSTVTWVPVKKNVTKKKWSTLASQNYQLELLKKIDKKSDRYSYVTFIINRMTPDLGQNTIPFIVT</sequence>
<dbReference type="Proteomes" id="UP000215335">
    <property type="component" value="Unassembled WGS sequence"/>
</dbReference>
<keyword evidence="2" id="KW-1185">Reference proteome</keyword>
<protein>
    <submittedName>
        <fullName evidence="1">Uncharacterized protein</fullName>
    </submittedName>
</protein>
<dbReference type="AlphaFoldDB" id="A0A232FA75"/>
<dbReference type="PANTHER" id="PTHR47890">
    <property type="entry name" value="LD24308P"/>
    <property type="match status" value="1"/>
</dbReference>
<evidence type="ECO:0000313" key="2">
    <source>
        <dbReference type="Proteomes" id="UP000215335"/>
    </source>
</evidence>
<organism evidence="1 2">
    <name type="scientific">Trichomalopsis sarcophagae</name>
    <dbReference type="NCBI Taxonomy" id="543379"/>
    <lineage>
        <taxon>Eukaryota</taxon>
        <taxon>Metazoa</taxon>
        <taxon>Ecdysozoa</taxon>
        <taxon>Arthropoda</taxon>
        <taxon>Hexapoda</taxon>
        <taxon>Insecta</taxon>
        <taxon>Pterygota</taxon>
        <taxon>Neoptera</taxon>
        <taxon>Endopterygota</taxon>
        <taxon>Hymenoptera</taxon>
        <taxon>Apocrita</taxon>
        <taxon>Proctotrupomorpha</taxon>
        <taxon>Chalcidoidea</taxon>
        <taxon>Pteromalidae</taxon>
        <taxon>Pteromalinae</taxon>
        <taxon>Trichomalopsis</taxon>
    </lineage>
</organism>
<evidence type="ECO:0000313" key="1">
    <source>
        <dbReference type="EMBL" id="OXU27751.1"/>
    </source>
</evidence>
<comment type="caution">
    <text evidence="1">The sequence shown here is derived from an EMBL/GenBank/DDBJ whole genome shotgun (WGS) entry which is preliminary data.</text>
</comment>
<accession>A0A232FA75</accession>
<dbReference type="PANTHER" id="PTHR47890:SF1">
    <property type="entry name" value="LD24308P"/>
    <property type="match status" value="1"/>
</dbReference>